<dbReference type="OrthoDB" id="3526503at2"/>
<dbReference type="InterPro" id="IPR058245">
    <property type="entry name" value="NreC/VraR/RcsB-like_REC"/>
</dbReference>
<dbReference type="PANTHER" id="PTHR43214">
    <property type="entry name" value="TWO-COMPONENT RESPONSE REGULATOR"/>
    <property type="match status" value="1"/>
</dbReference>
<dbReference type="GO" id="GO:0000160">
    <property type="term" value="P:phosphorelay signal transduction system"/>
    <property type="evidence" value="ECO:0007669"/>
    <property type="project" value="InterPro"/>
</dbReference>
<dbReference type="GO" id="GO:0003677">
    <property type="term" value="F:DNA binding"/>
    <property type="evidence" value="ECO:0007669"/>
    <property type="project" value="UniProtKB-KW"/>
</dbReference>
<gene>
    <name evidence="6" type="ORF">EKO23_08905</name>
</gene>
<dbReference type="Gene3D" id="3.40.50.2300">
    <property type="match status" value="1"/>
</dbReference>
<feature type="domain" description="Response regulatory" evidence="5">
    <location>
        <begin position="15"/>
        <end position="131"/>
    </location>
</feature>
<accession>A0A4Q4ZED7</accession>
<keyword evidence="1 3" id="KW-0597">Phosphoprotein</keyword>
<dbReference type="SUPFAM" id="SSF52172">
    <property type="entry name" value="CheY-like"/>
    <property type="match status" value="1"/>
</dbReference>
<dbReference type="CDD" id="cd17535">
    <property type="entry name" value="REC_NarL-like"/>
    <property type="match status" value="1"/>
</dbReference>
<feature type="modified residue" description="4-aspartylphosphate" evidence="3">
    <location>
        <position position="66"/>
    </location>
</feature>
<evidence type="ECO:0000256" key="2">
    <source>
        <dbReference type="ARBA" id="ARBA00023125"/>
    </source>
</evidence>
<name>A0A4Q4ZED7_9ACTN</name>
<dbReference type="Pfam" id="PF00196">
    <property type="entry name" value="GerE"/>
    <property type="match status" value="1"/>
</dbReference>
<dbReference type="InterPro" id="IPR039420">
    <property type="entry name" value="WalR-like"/>
</dbReference>
<dbReference type="InterPro" id="IPR011006">
    <property type="entry name" value="CheY-like_superfamily"/>
</dbReference>
<dbReference type="PROSITE" id="PS50110">
    <property type="entry name" value="RESPONSE_REGULATORY"/>
    <property type="match status" value="1"/>
</dbReference>
<dbReference type="SUPFAM" id="SSF46894">
    <property type="entry name" value="C-terminal effector domain of the bipartite response regulators"/>
    <property type="match status" value="1"/>
</dbReference>
<evidence type="ECO:0000259" key="4">
    <source>
        <dbReference type="PROSITE" id="PS50043"/>
    </source>
</evidence>
<dbReference type="PROSITE" id="PS00622">
    <property type="entry name" value="HTH_LUXR_1"/>
    <property type="match status" value="1"/>
</dbReference>
<evidence type="ECO:0000313" key="6">
    <source>
        <dbReference type="EMBL" id="RYP86417.1"/>
    </source>
</evidence>
<organism evidence="6 7">
    <name type="scientific">Nocardioides guangzhouensis</name>
    <dbReference type="NCBI Taxonomy" id="2497878"/>
    <lineage>
        <taxon>Bacteria</taxon>
        <taxon>Bacillati</taxon>
        <taxon>Actinomycetota</taxon>
        <taxon>Actinomycetes</taxon>
        <taxon>Propionibacteriales</taxon>
        <taxon>Nocardioidaceae</taxon>
        <taxon>Nocardioides</taxon>
    </lineage>
</organism>
<evidence type="ECO:0000256" key="1">
    <source>
        <dbReference type="ARBA" id="ARBA00022553"/>
    </source>
</evidence>
<comment type="caution">
    <text evidence="6">The sequence shown here is derived from an EMBL/GenBank/DDBJ whole genome shotgun (WGS) entry which is preliminary data.</text>
</comment>
<evidence type="ECO:0000256" key="3">
    <source>
        <dbReference type="PROSITE-ProRule" id="PRU00169"/>
    </source>
</evidence>
<dbReference type="AlphaFoldDB" id="A0A4Q4ZED7"/>
<dbReference type="CDD" id="cd06170">
    <property type="entry name" value="LuxR_C_like"/>
    <property type="match status" value="1"/>
</dbReference>
<dbReference type="GO" id="GO:0006355">
    <property type="term" value="P:regulation of DNA-templated transcription"/>
    <property type="evidence" value="ECO:0007669"/>
    <property type="project" value="InterPro"/>
</dbReference>
<proteinExistence type="predicted"/>
<dbReference type="RefSeq" id="WP_134716357.1">
    <property type="nucleotide sequence ID" value="NZ_SDKM01000011.1"/>
</dbReference>
<sequence length="223" mass="23124">MSQSPTGARTAETVRVAIVDDHAVLASSLGMVLDAEPDLEAVGTAASLEKARALLATSSPDVVLLDHRLPDGDGVAAIGDLRRVAPEARFVVLTASTADHVLVAAIEAGASGFVSKTRDLGDVTQAVRAAAAGESVISPEMLARLLPRLRATEPQPHDSLTEREREVLTLLAEGLSNAAIADRLVVSVHTVRNHVANLSAKLGAHSKLEALAIAVREGLLPPS</sequence>
<dbReference type="PRINTS" id="PR00038">
    <property type="entry name" value="HTHLUXR"/>
</dbReference>
<dbReference type="SMART" id="SM00421">
    <property type="entry name" value="HTH_LUXR"/>
    <property type="match status" value="1"/>
</dbReference>
<dbReference type="Pfam" id="PF00072">
    <property type="entry name" value="Response_reg"/>
    <property type="match status" value="1"/>
</dbReference>
<dbReference type="SMART" id="SM00448">
    <property type="entry name" value="REC"/>
    <property type="match status" value="1"/>
</dbReference>
<dbReference type="InterPro" id="IPR001789">
    <property type="entry name" value="Sig_transdc_resp-reg_receiver"/>
</dbReference>
<dbReference type="InterPro" id="IPR000792">
    <property type="entry name" value="Tscrpt_reg_LuxR_C"/>
</dbReference>
<keyword evidence="2" id="KW-0238">DNA-binding</keyword>
<dbReference type="PANTHER" id="PTHR43214:SF43">
    <property type="entry name" value="TWO-COMPONENT RESPONSE REGULATOR"/>
    <property type="match status" value="1"/>
</dbReference>
<reference evidence="6 7" key="1">
    <citation type="submission" date="2019-01" db="EMBL/GenBank/DDBJ databases">
        <title>Nocardioides guangzhouensis sp. nov., an actinobacterium isolated from soil.</title>
        <authorList>
            <person name="Fu Y."/>
            <person name="Cai Y."/>
            <person name="Lin Z."/>
            <person name="Chen P."/>
        </authorList>
    </citation>
    <scope>NUCLEOTIDE SEQUENCE [LARGE SCALE GENOMIC DNA]</scope>
    <source>
        <strain evidence="6 7">130</strain>
    </source>
</reference>
<evidence type="ECO:0000313" key="7">
    <source>
        <dbReference type="Proteomes" id="UP000295198"/>
    </source>
</evidence>
<evidence type="ECO:0000259" key="5">
    <source>
        <dbReference type="PROSITE" id="PS50110"/>
    </source>
</evidence>
<dbReference type="EMBL" id="SDKM01000011">
    <property type="protein sequence ID" value="RYP86417.1"/>
    <property type="molecule type" value="Genomic_DNA"/>
</dbReference>
<dbReference type="PROSITE" id="PS50043">
    <property type="entry name" value="HTH_LUXR_2"/>
    <property type="match status" value="1"/>
</dbReference>
<dbReference type="InterPro" id="IPR016032">
    <property type="entry name" value="Sig_transdc_resp-reg_C-effctor"/>
</dbReference>
<dbReference type="Proteomes" id="UP000295198">
    <property type="component" value="Unassembled WGS sequence"/>
</dbReference>
<protein>
    <submittedName>
        <fullName evidence="6">Response regulator transcription factor</fullName>
    </submittedName>
</protein>
<feature type="domain" description="HTH luxR-type" evidence="4">
    <location>
        <begin position="153"/>
        <end position="218"/>
    </location>
</feature>
<keyword evidence="7" id="KW-1185">Reference proteome</keyword>